<proteinExistence type="predicted"/>
<dbReference type="Gene3D" id="2.40.50.230">
    <property type="entry name" value="Gp5 N-terminal domain"/>
    <property type="match status" value="1"/>
</dbReference>
<organism evidence="1">
    <name type="scientific">Myoviridae sp. ctwVB15</name>
    <dbReference type="NCBI Taxonomy" id="2825208"/>
    <lineage>
        <taxon>Viruses</taxon>
        <taxon>Duplodnaviria</taxon>
        <taxon>Heunggongvirae</taxon>
        <taxon>Uroviricota</taxon>
        <taxon>Caudoviricetes</taxon>
    </lineage>
</organism>
<evidence type="ECO:0000313" key="1">
    <source>
        <dbReference type="EMBL" id="DAF95948.1"/>
    </source>
</evidence>
<dbReference type="InterPro" id="IPR037026">
    <property type="entry name" value="Vgr_OB-fold_dom_sf"/>
</dbReference>
<protein>
    <submittedName>
        <fullName evidence="1">Baseplate protein</fullName>
    </submittedName>
</protein>
<name>A0A8S5UNE4_9CAUD</name>
<reference evidence="1" key="1">
    <citation type="journal article" date="2021" name="Proc. Natl. Acad. Sci. U.S.A.">
        <title>A Catalog of Tens of Thousands of Viruses from Human Metagenomes Reveals Hidden Associations with Chronic Diseases.</title>
        <authorList>
            <person name="Tisza M.J."/>
            <person name="Buck C.B."/>
        </authorList>
    </citation>
    <scope>NUCLEOTIDE SEQUENCE</scope>
    <source>
        <strain evidence="1">CtwVB15</strain>
    </source>
</reference>
<dbReference type="EMBL" id="BK016112">
    <property type="protein sequence ID" value="DAF95948.1"/>
    <property type="molecule type" value="Genomic_DNA"/>
</dbReference>
<sequence length="263" mass="26607">MKSNTPNTNPACSSDVFTAFRQIVKTYLSDFVFTADPVKVIEVGADGYLTVRPVVKQETTSGETLSIGSDNDICNVRPLYFLGGGTELSFEAAAGDFGLLIACKSDVTKYAALHTEAVGGLRQFSPSNGFFLPIDFFPTKRTKLTLSRTGTTSEAATSSIVLDDAGITVSTTGALSVSAKSATVTTTEAVAVSAKSATITATEAVDVSAKSATVTADAVSLGGAGGAAVARVGDAVSVTVASGSSAGEWTGTITAGSSKVTAQ</sequence>
<accession>A0A8S5UNE4</accession>